<keyword evidence="1" id="KW-0946">Virion</keyword>
<protein>
    <submittedName>
        <fullName evidence="1">Putative coat protein</fullName>
    </submittedName>
</protein>
<dbReference type="EMBL" id="MT482494">
    <property type="protein sequence ID" value="QKW94217.1"/>
    <property type="molecule type" value="Genomic_RNA"/>
</dbReference>
<organism evidence="1">
    <name type="scientific">PNG bee virus 12</name>
    <dbReference type="NCBI Taxonomy" id="2746871"/>
    <lineage>
        <taxon>Viruses</taxon>
        <taxon>Riboviria</taxon>
        <taxon>Orthornavirae</taxon>
        <taxon>Pisuviricota</taxon>
        <taxon>Pisoniviricetes</taxon>
        <taxon>Picornavirales</taxon>
        <taxon>Caliciviridae</taxon>
    </lineage>
</organism>
<name>A0A7D5BH35_9CALI</name>
<keyword evidence="1" id="KW-0167">Capsid protein</keyword>
<proteinExistence type="predicted"/>
<dbReference type="GO" id="GO:0019028">
    <property type="term" value="C:viral capsid"/>
    <property type="evidence" value="ECO:0007669"/>
    <property type="project" value="UniProtKB-KW"/>
</dbReference>
<evidence type="ECO:0000313" key="1">
    <source>
        <dbReference type="EMBL" id="QKW94217.1"/>
    </source>
</evidence>
<accession>A0A7D5BH35</accession>
<reference evidence="1" key="1">
    <citation type="journal article" date="2020" name="Viruses">
        <title>Tolerance of Honey Bees to Varroa Mite in the Absence of Deformed Wing Virus.</title>
        <authorList>
            <person name="Roberts J.M.K."/>
            <person name="Simbiken N."/>
            <person name="Dale C."/>
            <person name="Armstrong J."/>
            <person name="Anderson D.L."/>
        </authorList>
    </citation>
    <scope>NUCLEOTIDE SEQUENCE</scope>
    <source>
        <strain evidence="1">PNGBV/12</strain>
    </source>
</reference>
<sequence>MFDSDFKDISDLQFSRSPFLQKQQLAVWSNAAAQRNELNSYIESIESDNQRIRESRAPPSYSQATGSKPMSAALIGALAPAVAQGAGSLTNLVGDLTKTGLNFRARNDDREWEKQQWQKRFEQARQLGVVDLSQLGSSVSPFVGAYRTGGRPEFGVRTPFSSPYRA</sequence>